<name>A0AC34QGN4_9BILA</name>
<protein>
    <submittedName>
        <fullName evidence="2">Uncharacterized protein</fullName>
    </submittedName>
</protein>
<dbReference type="WBParaSite" id="JU765_v2.g16129.t1">
    <property type="protein sequence ID" value="JU765_v2.g16129.t1"/>
    <property type="gene ID" value="JU765_v2.g16129"/>
</dbReference>
<accession>A0AC34QGN4</accession>
<organism evidence="1 2">
    <name type="scientific">Panagrolaimus sp. JU765</name>
    <dbReference type="NCBI Taxonomy" id="591449"/>
    <lineage>
        <taxon>Eukaryota</taxon>
        <taxon>Metazoa</taxon>
        <taxon>Ecdysozoa</taxon>
        <taxon>Nematoda</taxon>
        <taxon>Chromadorea</taxon>
        <taxon>Rhabditida</taxon>
        <taxon>Tylenchina</taxon>
        <taxon>Panagrolaimomorpha</taxon>
        <taxon>Panagrolaimoidea</taxon>
        <taxon>Panagrolaimidae</taxon>
        <taxon>Panagrolaimus</taxon>
    </lineage>
</organism>
<evidence type="ECO:0000313" key="1">
    <source>
        <dbReference type="Proteomes" id="UP000887576"/>
    </source>
</evidence>
<sequence length="131" mass="15177">MKKSSSQVRTGNDLLAKIRARKAAMMELDSKIDKANKVEEERRRRGFEDSDEEQPGPSKPVIKPLNDRFEHLAEEIRSFFLQMRGRASTNAIMDRFQAQIRPADSFIFKSMLKKVATLKTGSIWLLKDEYK</sequence>
<proteinExistence type="predicted"/>
<reference evidence="2" key="1">
    <citation type="submission" date="2022-11" db="UniProtKB">
        <authorList>
            <consortium name="WormBaseParasite"/>
        </authorList>
    </citation>
    <scope>IDENTIFICATION</scope>
</reference>
<dbReference type="Proteomes" id="UP000887576">
    <property type="component" value="Unplaced"/>
</dbReference>
<evidence type="ECO:0000313" key="2">
    <source>
        <dbReference type="WBParaSite" id="JU765_v2.g16129.t1"/>
    </source>
</evidence>